<organism evidence="1">
    <name type="scientific">hydrothermal vent metagenome</name>
    <dbReference type="NCBI Taxonomy" id="652676"/>
    <lineage>
        <taxon>unclassified sequences</taxon>
        <taxon>metagenomes</taxon>
        <taxon>ecological metagenomes</taxon>
    </lineage>
</organism>
<sequence length="201" mass="21630">MTKFLLKSALVGLVALMGISGIAMAQNTATPKPQADLQVLRGKWVKVCGPEASGRMCMTTIDAFIEVKGVKKPLWLASAAVRDVAKTKTILFRVPLQVRLDQGILMRIDGGKVSRVNFQFCQDIGCWVVLPANDKMINRLKKGKAIVLQFSDMRGKTHQVEITLAGFSKAFGGKPSKILAQQPAANVAAPAKASKKGDAPQ</sequence>
<accession>A0A3B0TA02</accession>
<evidence type="ECO:0008006" key="2">
    <source>
        <dbReference type="Google" id="ProtNLM"/>
    </source>
</evidence>
<reference evidence="1" key="1">
    <citation type="submission" date="2018-06" db="EMBL/GenBank/DDBJ databases">
        <authorList>
            <person name="Zhirakovskaya E."/>
        </authorList>
    </citation>
    <scope>NUCLEOTIDE SEQUENCE</scope>
</reference>
<dbReference type="InterPro" id="IPR038696">
    <property type="entry name" value="IalB_sf"/>
</dbReference>
<name>A0A3B0TA02_9ZZZZ</name>
<gene>
    <name evidence="1" type="ORF">MNBD_ALPHA09-1279</name>
</gene>
<dbReference type="Gene3D" id="2.60.40.1880">
    <property type="entry name" value="Invasion associated locus B (IalB) protein"/>
    <property type="match status" value="1"/>
</dbReference>
<dbReference type="InterPro" id="IPR010642">
    <property type="entry name" value="Invasion_prot_B"/>
</dbReference>
<dbReference type="Pfam" id="PF06776">
    <property type="entry name" value="IalB"/>
    <property type="match status" value="1"/>
</dbReference>
<protein>
    <recommendedName>
        <fullName evidence="2">Invasion associated locus B family protein</fullName>
    </recommendedName>
</protein>
<dbReference type="AlphaFoldDB" id="A0A3B0TA02"/>
<proteinExistence type="predicted"/>
<evidence type="ECO:0000313" key="1">
    <source>
        <dbReference type="EMBL" id="VAW11322.1"/>
    </source>
</evidence>
<dbReference type="EMBL" id="UOEM01000030">
    <property type="protein sequence ID" value="VAW11322.1"/>
    <property type="molecule type" value="Genomic_DNA"/>
</dbReference>